<protein>
    <submittedName>
        <fullName evidence="1">Uncharacterized protein</fullName>
    </submittedName>
</protein>
<dbReference type="HOGENOM" id="CLU_2751857_0_0_9"/>
<organism evidence="1 2">
    <name type="scientific">Faecalibacterium cf. prausnitzii KLE1255</name>
    <dbReference type="NCBI Taxonomy" id="748224"/>
    <lineage>
        <taxon>Bacteria</taxon>
        <taxon>Bacillati</taxon>
        <taxon>Bacillota</taxon>
        <taxon>Clostridia</taxon>
        <taxon>Eubacteriales</taxon>
        <taxon>Oscillospiraceae</taxon>
        <taxon>Faecalibacterium</taxon>
    </lineage>
</organism>
<dbReference type="EMBL" id="AECU01000248">
    <property type="protein sequence ID" value="EFQ05185.1"/>
    <property type="molecule type" value="Genomic_DNA"/>
</dbReference>
<dbReference type="AlphaFoldDB" id="E2ZNU2"/>
<evidence type="ECO:0000313" key="2">
    <source>
        <dbReference type="Proteomes" id="UP000006028"/>
    </source>
</evidence>
<dbReference type="BioCyc" id="FCF748224-HMP:GTSS-2345-MONOMER"/>
<comment type="caution">
    <text evidence="1">The sequence shown here is derived from an EMBL/GenBank/DDBJ whole genome shotgun (WGS) entry which is preliminary data.</text>
</comment>
<name>E2ZNU2_9FIRM</name>
<dbReference type="STRING" id="748224.HMPREF9436_03373"/>
<accession>E2ZNU2</accession>
<evidence type="ECO:0000313" key="1">
    <source>
        <dbReference type="EMBL" id="EFQ05185.1"/>
    </source>
</evidence>
<dbReference type="RefSeq" id="WP_005946600.1">
    <property type="nucleotide sequence ID" value="NZ_GL538351.1"/>
</dbReference>
<dbReference type="Proteomes" id="UP000006028">
    <property type="component" value="Unassembled WGS sequence"/>
</dbReference>
<gene>
    <name evidence="1" type="ORF">HMPREF9436_03373</name>
</gene>
<proteinExistence type="predicted"/>
<sequence>MNTQKYYAWYTVWDRKTGRLLCSGRPADCAKALGFASKKSFWASIRHSQKRGHQRKYEVLREEIRKSEVD</sequence>
<reference evidence="1 2" key="1">
    <citation type="submission" date="2010-08" db="EMBL/GenBank/DDBJ databases">
        <authorList>
            <person name="Weinstock G."/>
            <person name="Sodergren E."/>
            <person name="Clifton S."/>
            <person name="Fulton L."/>
            <person name="Fulton B."/>
            <person name="Courtney L."/>
            <person name="Fronick C."/>
            <person name="Harrison M."/>
            <person name="Strong C."/>
            <person name="Farmer C."/>
            <person name="Delahaunty K."/>
            <person name="Markovic C."/>
            <person name="Hall O."/>
            <person name="Minx P."/>
            <person name="Tomlinson C."/>
            <person name="Mitreva M."/>
            <person name="Hou S."/>
            <person name="Chen J."/>
            <person name="Wollam A."/>
            <person name="Pepin K.H."/>
            <person name="Johnson M."/>
            <person name="Bhonagiri V."/>
            <person name="Zhang X."/>
            <person name="Suruliraj S."/>
            <person name="Warren W."/>
            <person name="Chinwalla A."/>
            <person name="Mardis E.R."/>
            <person name="Wilson R.K."/>
        </authorList>
    </citation>
    <scope>NUCLEOTIDE SEQUENCE [LARGE SCALE GENOMIC DNA]</scope>
    <source>
        <strain evidence="1 2">KLE1255</strain>
    </source>
</reference>